<dbReference type="Proteomes" id="UP000216063">
    <property type="component" value="Unassembled WGS sequence"/>
</dbReference>
<organism evidence="1 2">
    <name type="scientific">Mycolicibacterium sphagni</name>
    <dbReference type="NCBI Taxonomy" id="1786"/>
    <lineage>
        <taxon>Bacteria</taxon>
        <taxon>Bacillati</taxon>
        <taxon>Actinomycetota</taxon>
        <taxon>Actinomycetes</taxon>
        <taxon>Mycobacteriales</taxon>
        <taxon>Mycobacteriaceae</taxon>
        <taxon>Mycolicibacterium</taxon>
    </lineage>
</organism>
<comment type="caution">
    <text evidence="1">The sequence shown here is derived from an EMBL/GenBank/DDBJ whole genome shotgun (WGS) entry which is preliminary data.</text>
</comment>
<dbReference type="EMBL" id="NOZR01000003">
    <property type="protein sequence ID" value="OYN81722.1"/>
    <property type="molecule type" value="Genomic_DNA"/>
</dbReference>
<evidence type="ECO:0000313" key="1">
    <source>
        <dbReference type="EMBL" id="OYN81722.1"/>
    </source>
</evidence>
<keyword evidence="2" id="KW-1185">Reference proteome</keyword>
<proteinExistence type="predicted"/>
<name>A0A255DXB0_9MYCO</name>
<dbReference type="RefSeq" id="WP_094477064.1">
    <property type="nucleotide sequence ID" value="NZ_NOZR01000003.1"/>
</dbReference>
<accession>A0A255DXB0</accession>
<dbReference type="AlphaFoldDB" id="A0A255DXB0"/>
<sequence length="100" mass="11029">MGVAYPRRDDAVYYEEFDGSLESAQRVANLTGLKVNIALLPADGYRLGDTVRIKELSFGAPTNIVTAEDVVVATGRLNKSLRITVMDRWTFAEKFSKDGS</sequence>
<protein>
    <submittedName>
        <fullName evidence="1">Uncharacterized protein</fullName>
    </submittedName>
</protein>
<gene>
    <name evidence="1" type="ORF">CG716_05035</name>
</gene>
<evidence type="ECO:0000313" key="2">
    <source>
        <dbReference type="Proteomes" id="UP000216063"/>
    </source>
</evidence>
<reference evidence="1 2" key="1">
    <citation type="submission" date="2017-07" db="EMBL/GenBank/DDBJ databases">
        <title>The new phylogeny of genus Mycobacterium.</title>
        <authorList>
            <person name="Tortoli E."/>
            <person name="Trovato A."/>
            <person name="Cirillo D.M."/>
        </authorList>
    </citation>
    <scope>NUCLEOTIDE SEQUENCE [LARGE SCALE GENOMIC DNA]</scope>
    <source>
        <strain evidence="1 2">ATCC 33027</strain>
    </source>
</reference>